<accession>A0AAW6LM71</accession>
<dbReference type="AlphaFoldDB" id="A0AAW6LM71"/>
<dbReference type="RefSeq" id="WP_275232331.1">
    <property type="nucleotide sequence ID" value="NZ_JARDXE010000017.1"/>
</dbReference>
<protein>
    <submittedName>
        <fullName evidence="1">Uncharacterized protein</fullName>
    </submittedName>
</protein>
<comment type="caution">
    <text evidence="1">The sequence shown here is derived from an EMBL/GenBank/DDBJ whole genome shotgun (WGS) entry which is preliminary data.</text>
</comment>
<evidence type="ECO:0000313" key="1">
    <source>
        <dbReference type="EMBL" id="MDE8648094.1"/>
    </source>
</evidence>
<name>A0AAW6LM71_RHOSG</name>
<organism evidence="1 2">
    <name type="scientific">Rhodococcus qingshengii</name>
    <dbReference type="NCBI Taxonomy" id="334542"/>
    <lineage>
        <taxon>Bacteria</taxon>
        <taxon>Bacillati</taxon>
        <taxon>Actinomycetota</taxon>
        <taxon>Actinomycetes</taxon>
        <taxon>Mycobacteriales</taxon>
        <taxon>Nocardiaceae</taxon>
        <taxon>Rhodococcus</taxon>
        <taxon>Rhodococcus erythropolis group</taxon>
    </lineage>
</organism>
<gene>
    <name evidence="1" type="ORF">PXH69_24255</name>
</gene>
<reference evidence="1" key="1">
    <citation type="submission" date="2023-02" db="EMBL/GenBank/DDBJ databases">
        <title>A novel hydrolase synthesized by Rhodococcus erythropolis HQ is responsible for the detoxification of Zearalenone.</title>
        <authorList>
            <person name="Hu J."/>
            <person name="Xu J."/>
        </authorList>
    </citation>
    <scope>NUCLEOTIDE SEQUENCE</scope>
    <source>
        <strain evidence="1">HQ</strain>
    </source>
</reference>
<proteinExistence type="predicted"/>
<evidence type="ECO:0000313" key="2">
    <source>
        <dbReference type="Proteomes" id="UP001217325"/>
    </source>
</evidence>
<dbReference type="Proteomes" id="UP001217325">
    <property type="component" value="Unassembled WGS sequence"/>
</dbReference>
<sequence length="143" mass="15886">MTRRFVLEATGSFALDDAEMPPYMIHIVVFDTTAQFHEALKRVNGYTDEEVKDVGGTFNPAKSPGRNNQIGVIRLSAEMLYRNSIIHEAIHAAVLTTQTFYGCNPLRLYTTGSGPREEFLAYAAASMAHQMLEVLADDIVDDD</sequence>
<dbReference type="EMBL" id="JARDXE010000017">
    <property type="protein sequence ID" value="MDE8648094.1"/>
    <property type="molecule type" value="Genomic_DNA"/>
</dbReference>